<name>A0AAN6Z384_9PEZI</name>
<evidence type="ECO:0000313" key="3">
    <source>
        <dbReference type="EMBL" id="KAK4123352.1"/>
    </source>
</evidence>
<feature type="compositionally biased region" description="Low complexity" evidence="1">
    <location>
        <begin position="588"/>
        <end position="602"/>
    </location>
</feature>
<organism evidence="3 4">
    <name type="scientific">Parathielavia appendiculata</name>
    <dbReference type="NCBI Taxonomy" id="2587402"/>
    <lineage>
        <taxon>Eukaryota</taxon>
        <taxon>Fungi</taxon>
        <taxon>Dikarya</taxon>
        <taxon>Ascomycota</taxon>
        <taxon>Pezizomycotina</taxon>
        <taxon>Sordariomycetes</taxon>
        <taxon>Sordariomycetidae</taxon>
        <taxon>Sordariales</taxon>
        <taxon>Chaetomiaceae</taxon>
        <taxon>Parathielavia</taxon>
    </lineage>
</organism>
<feature type="compositionally biased region" description="Low complexity" evidence="1">
    <location>
        <begin position="69"/>
        <end position="80"/>
    </location>
</feature>
<feature type="compositionally biased region" description="Basic and acidic residues" evidence="1">
    <location>
        <begin position="505"/>
        <end position="518"/>
    </location>
</feature>
<protein>
    <recommendedName>
        <fullName evidence="2">DUF3074 domain-containing protein</fullName>
    </recommendedName>
</protein>
<dbReference type="SUPFAM" id="SSF55961">
    <property type="entry name" value="Bet v1-like"/>
    <property type="match status" value="1"/>
</dbReference>
<comment type="caution">
    <text evidence="3">The sequence shown here is derived from an EMBL/GenBank/DDBJ whole genome shotgun (WGS) entry which is preliminary data.</text>
</comment>
<dbReference type="RefSeq" id="XP_062647123.1">
    <property type="nucleotide sequence ID" value="XM_062797074.1"/>
</dbReference>
<proteinExistence type="predicted"/>
<accession>A0AAN6Z384</accession>
<feature type="region of interest" description="Disordered" evidence="1">
    <location>
        <begin position="42"/>
        <end position="127"/>
    </location>
</feature>
<feature type="compositionally biased region" description="Polar residues" evidence="1">
    <location>
        <begin position="519"/>
        <end position="557"/>
    </location>
</feature>
<dbReference type="PANTHER" id="PTHR40370">
    <property type="entry name" value="EXPRESSED PROTEIN"/>
    <property type="match status" value="1"/>
</dbReference>
<reference evidence="3" key="1">
    <citation type="journal article" date="2023" name="Mol. Phylogenet. Evol.">
        <title>Genome-scale phylogeny and comparative genomics of the fungal order Sordariales.</title>
        <authorList>
            <person name="Hensen N."/>
            <person name="Bonometti L."/>
            <person name="Westerberg I."/>
            <person name="Brannstrom I.O."/>
            <person name="Guillou S."/>
            <person name="Cros-Aarteil S."/>
            <person name="Calhoun S."/>
            <person name="Haridas S."/>
            <person name="Kuo A."/>
            <person name="Mondo S."/>
            <person name="Pangilinan J."/>
            <person name="Riley R."/>
            <person name="LaButti K."/>
            <person name="Andreopoulos B."/>
            <person name="Lipzen A."/>
            <person name="Chen C."/>
            <person name="Yan M."/>
            <person name="Daum C."/>
            <person name="Ng V."/>
            <person name="Clum A."/>
            <person name="Steindorff A."/>
            <person name="Ohm R.A."/>
            <person name="Martin F."/>
            <person name="Silar P."/>
            <person name="Natvig D.O."/>
            <person name="Lalanne C."/>
            <person name="Gautier V."/>
            <person name="Ament-Velasquez S.L."/>
            <person name="Kruys A."/>
            <person name="Hutchinson M.I."/>
            <person name="Powell A.J."/>
            <person name="Barry K."/>
            <person name="Miller A.N."/>
            <person name="Grigoriev I.V."/>
            <person name="Debuchy R."/>
            <person name="Gladieux P."/>
            <person name="Hiltunen Thoren M."/>
            <person name="Johannesson H."/>
        </authorList>
    </citation>
    <scope>NUCLEOTIDE SEQUENCE</scope>
    <source>
        <strain evidence="3">CBS 731.68</strain>
    </source>
</reference>
<dbReference type="Proteomes" id="UP001302602">
    <property type="component" value="Unassembled WGS sequence"/>
</dbReference>
<evidence type="ECO:0000256" key="1">
    <source>
        <dbReference type="SAM" id="MobiDB-lite"/>
    </source>
</evidence>
<keyword evidence="4" id="KW-1185">Reference proteome</keyword>
<dbReference type="Pfam" id="PF11274">
    <property type="entry name" value="DUF3074"/>
    <property type="match status" value="1"/>
</dbReference>
<evidence type="ECO:0000259" key="2">
    <source>
        <dbReference type="Pfam" id="PF11274"/>
    </source>
</evidence>
<feature type="compositionally biased region" description="Basic and acidic residues" evidence="1">
    <location>
        <begin position="573"/>
        <end position="582"/>
    </location>
</feature>
<evidence type="ECO:0000313" key="4">
    <source>
        <dbReference type="Proteomes" id="UP001302602"/>
    </source>
</evidence>
<feature type="compositionally biased region" description="Low complexity" evidence="1">
    <location>
        <begin position="52"/>
        <end position="61"/>
    </location>
</feature>
<reference evidence="3" key="2">
    <citation type="submission" date="2023-05" db="EMBL/GenBank/DDBJ databases">
        <authorList>
            <consortium name="Lawrence Berkeley National Laboratory"/>
            <person name="Steindorff A."/>
            <person name="Hensen N."/>
            <person name="Bonometti L."/>
            <person name="Westerberg I."/>
            <person name="Brannstrom I.O."/>
            <person name="Guillou S."/>
            <person name="Cros-Aarteil S."/>
            <person name="Calhoun S."/>
            <person name="Haridas S."/>
            <person name="Kuo A."/>
            <person name="Mondo S."/>
            <person name="Pangilinan J."/>
            <person name="Riley R."/>
            <person name="Labutti K."/>
            <person name="Andreopoulos B."/>
            <person name="Lipzen A."/>
            <person name="Chen C."/>
            <person name="Yanf M."/>
            <person name="Daum C."/>
            <person name="Ng V."/>
            <person name="Clum A."/>
            <person name="Ohm R."/>
            <person name="Martin F."/>
            <person name="Silar P."/>
            <person name="Natvig D."/>
            <person name="Lalanne C."/>
            <person name="Gautier V."/>
            <person name="Ament-Velasquez S.L."/>
            <person name="Kruys A."/>
            <person name="Hutchinson M.I."/>
            <person name="Powell A.J."/>
            <person name="Barry K."/>
            <person name="Miller A.N."/>
            <person name="Grigoriev I.V."/>
            <person name="Debuchy R."/>
            <person name="Gladieux P."/>
            <person name="Thoren M.H."/>
            <person name="Johannesson H."/>
        </authorList>
    </citation>
    <scope>NUCLEOTIDE SEQUENCE</scope>
    <source>
        <strain evidence="3">CBS 731.68</strain>
    </source>
</reference>
<dbReference type="AlphaFoldDB" id="A0AAN6Z384"/>
<feature type="region of interest" description="Disordered" evidence="1">
    <location>
        <begin position="648"/>
        <end position="669"/>
    </location>
</feature>
<feature type="compositionally biased region" description="Basic and acidic residues" evidence="1">
    <location>
        <begin position="89"/>
        <end position="116"/>
    </location>
</feature>
<sequence>MSHYAPFKSLSHISWTSDIVQRDPSSLADLLTTTLSEAQLLIDSIPTPTPPSVSSSTHPSSGRARSHTDSSVRPPSSSGSAKGDTGAAVKEELVQKRTEQDKETVRKLQREWKDLKVPQGDKGGNPHSITMYKMAAKDGKYAWFARRSLHRSEGGGMGGFEKWEAALRREMQATLDRVAETPGKEPGTGNIRGIGAERRVETIECEAGRMDVYHVSARFPGPTTPRDFVALIMTPKGEKKDKRARAPRQFMVVSRPCDHPDCPPRAGFIRGTYESVELIREVPVDKPLRKVRSSIDLNRDDVKRPSDGERRSKEAVLRAAKRATGDEVESEGEGRTASSRLADDGDQGDTEMAIEWLMVTRSDPGGSVPRFMVEKGTPGGIINDAGKFLKWLSAQTMDDLTKSISSHSDQRETKTTGESPAQEQPGQLPTDTSAEDHLPDGEAEPREQPSANNSGIYGMVSSALGMATSAVASRVAAFAPKLTDSDRSDDESDTSEASFASAAEEGSHPESTIRDHNNAETASPTDGASTHSAPSTLSEQDAQTLSLTPSATFLQVKSQHEKELGKLQSRMRKAQEKLERAQARRQAKNNNTTAAAAASKGDSASDETKQKQKEKDDQALAKLREKHEKEIAKQEEKFRRELQRLADKRAAEERKAEARRKKAAEREERGNLAMELERVKAERDVARKEVDMLRERVGELQGQCTMLVARLGKEGIDVAELKKDVGIKG</sequence>
<feature type="compositionally biased region" description="Basic and acidic residues" evidence="1">
    <location>
        <begin position="434"/>
        <end position="447"/>
    </location>
</feature>
<dbReference type="InterPro" id="IPR024500">
    <property type="entry name" value="DUF3074"/>
</dbReference>
<gene>
    <name evidence="3" type="ORF">N657DRAFT_690965</name>
</gene>
<dbReference type="PANTHER" id="PTHR40370:SF1">
    <property type="entry name" value="DUF3074 DOMAIN-CONTAINING PROTEIN"/>
    <property type="match status" value="1"/>
</dbReference>
<dbReference type="GeneID" id="87833842"/>
<feature type="compositionally biased region" description="Low complexity" evidence="1">
    <location>
        <begin position="495"/>
        <end position="504"/>
    </location>
</feature>
<dbReference type="EMBL" id="MU853229">
    <property type="protein sequence ID" value="KAK4123352.1"/>
    <property type="molecule type" value="Genomic_DNA"/>
</dbReference>
<dbReference type="InterPro" id="IPR023393">
    <property type="entry name" value="START-like_dom_sf"/>
</dbReference>
<feature type="compositionally biased region" description="Basic and acidic residues" evidence="1">
    <location>
        <begin position="606"/>
        <end position="635"/>
    </location>
</feature>
<feature type="region of interest" description="Disordered" evidence="1">
    <location>
        <begin position="402"/>
        <end position="455"/>
    </location>
</feature>
<feature type="domain" description="DUF3074" evidence="2">
    <location>
        <begin position="143"/>
        <end position="392"/>
    </location>
</feature>
<feature type="compositionally biased region" description="Basic and acidic residues" evidence="1">
    <location>
        <begin position="299"/>
        <end position="316"/>
    </location>
</feature>
<feature type="region of interest" description="Disordered" evidence="1">
    <location>
        <begin position="483"/>
        <end position="635"/>
    </location>
</feature>
<dbReference type="Gene3D" id="3.30.530.20">
    <property type="match status" value="1"/>
</dbReference>
<feature type="region of interest" description="Disordered" evidence="1">
    <location>
        <begin position="299"/>
        <end position="348"/>
    </location>
</feature>
<feature type="compositionally biased region" description="Polar residues" evidence="1">
    <location>
        <begin position="416"/>
        <end position="432"/>
    </location>
</feature>